<dbReference type="PROSITE" id="PS50011">
    <property type="entry name" value="PROTEIN_KINASE_DOM"/>
    <property type="match status" value="1"/>
</dbReference>
<dbReference type="Proteomes" id="UP001162780">
    <property type="component" value="Chromosome"/>
</dbReference>
<dbReference type="GO" id="GO:0016301">
    <property type="term" value="F:kinase activity"/>
    <property type="evidence" value="ECO:0007669"/>
    <property type="project" value="UniProtKB-KW"/>
</dbReference>
<proteinExistence type="predicted"/>
<protein>
    <submittedName>
        <fullName evidence="2">Protein kinase</fullName>
    </submittedName>
</protein>
<dbReference type="SMART" id="SM00220">
    <property type="entry name" value="S_TKc"/>
    <property type="match status" value="1"/>
</dbReference>
<organism evidence="2 3">
    <name type="scientific">Methylomonas rapida</name>
    <dbReference type="NCBI Taxonomy" id="2963939"/>
    <lineage>
        <taxon>Bacteria</taxon>
        <taxon>Pseudomonadati</taxon>
        <taxon>Pseudomonadota</taxon>
        <taxon>Gammaproteobacteria</taxon>
        <taxon>Methylococcales</taxon>
        <taxon>Methylococcaceae</taxon>
        <taxon>Methylomonas</taxon>
    </lineage>
</organism>
<reference evidence="2" key="1">
    <citation type="submission" date="2022-11" db="EMBL/GenBank/DDBJ databases">
        <title>Methylomonas rapida sp. nov., Carotenoid-Producing Obligate Methanotrophs with High Growth Characteristics and Biotechnological Potential.</title>
        <authorList>
            <person name="Tikhonova E.N."/>
            <person name="Suleimanov R.Z."/>
            <person name="Miroshnikov K."/>
            <person name="Oshkin I.Y."/>
            <person name="Belova S.E."/>
            <person name="Danilova O.V."/>
            <person name="Ashikhmin A."/>
            <person name="Konopkin A."/>
            <person name="But S.Y."/>
            <person name="Khmelenina V.N."/>
            <person name="Kuznetsov N."/>
            <person name="Pimenov N.V."/>
            <person name="Dedysh S.N."/>
        </authorList>
    </citation>
    <scope>NUCLEOTIDE SEQUENCE</scope>
    <source>
        <strain evidence="2">MP1</strain>
    </source>
</reference>
<sequence length="474" mass="52611">MPALDQIVVDDLSERLKTFLKSLGGYGEPQFLNSGGSAAVFEVECEMGLRAFKAFNPQFLNGPGGAAERRRLEIQRRLIGHQCPSLVKAYRVEEAVGTAFLEMEFVPWPQLALMLPSIPDESVIPLITQLVDAVKFLDANNIVHRDIKPENIHVSPDFANLKLLDLGVARELEILDDEEASATDHGALRPFLATAQYSSPEYLFRLDEPSLKLWKGLNFYQLGAVLHDLIMKQPIFQHEVSLGNRWLVAKAVLTKVPSFAEGTPERLAKLKALSARCLVKDLDTRLQFVGWEDFILEGAKDPLTNLRARLTKGRLSASGHSNEAAASRLEFERNECFRTFIDRVRSELLPTCGTNLPLSVKPSVPGETPHARFSLTVDKQLSIDCTLHFAWQEQLYERVANIQLDARLVCNGFDEHTGVLNSKTISVLTISENEAESAIGVANAIADVAVNALDLIEATEDHTKLHGTDLQLQK</sequence>
<name>A0ABY7GHP5_9GAMM</name>
<dbReference type="RefSeq" id="WP_255188302.1">
    <property type="nucleotide sequence ID" value="NZ_CP113517.1"/>
</dbReference>
<accession>A0ABY7GHP5</accession>
<keyword evidence="2" id="KW-0808">Transferase</keyword>
<dbReference type="Pfam" id="PF00069">
    <property type="entry name" value="Pkinase"/>
    <property type="match status" value="1"/>
</dbReference>
<dbReference type="InterPro" id="IPR011009">
    <property type="entry name" value="Kinase-like_dom_sf"/>
</dbReference>
<dbReference type="PANTHER" id="PTHR44167:SF30">
    <property type="entry name" value="PHOSPHORYLASE KINASE"/>
    <property type="match status" value="1"/>
</dbReference>
<dbReference type="InterPro" id="IPR000719">
    <property type="entry name" value="Prot_kinase_dom"/>
</dbReference>
<evidence type="ECO:0000259" key="1">
    <source>
        <dbReference type="PROSITE" id="PS50011"/>
    </source>
</evidence>
<feature type="domain" description="Protein kinase" evidence="1">
    <location>
        <begin position="26"/>
        <end position="295"/>
    </location>
</feature>
<gene>
    <name evidence="2" type="ORF">NM686_013170</name>
</gene>
<keyword evidence="3" id="KW-1185">Reference proteome</keyword>
<dbReference type="PANTHER" id="PTHR44167">
    <property type="entry name" value="OVARIAN-SPECIFIC SERINE/THREONINE-PROTEIN KINASE LOK-RELATED"/>
    <property type="match status" value="1"/>
</dbReference>
<dbReference type="Gene3D" id="1.10.510.10">
    <property type="entry name" value="Transferase(Phosphotransferase) domain 1"/>
    <property type="match status" value="1"/>
</dbReference>
<evidence type="ECO:0000313" key="3">
    <source>
        <dbReference type="Proteomes" id="UP001162780"/>
    </source>
</evidence>
<dbReference type="EMBL" id="CP113517">
    <property type="protein sequence ID" value="WAR43338.1"/>
    <property type="molecule type" value="Genomic_DNA"/>
</dbReference>
<keyword evidence="2" id="KW-0418">Kinase</keyword>
<dbReference type="SUPFAM" id="SSF56112">
    <property type="entry name" value="Protein kinase-like (PK-like)"/>
    <property type="match status" value="1"/>
</dbReference>
<evidence type="ECO:0000313" key="2">
    <source>
        <dbReference type="EMBL" id="WAR43338.1"/>
    </source>
</evidence>